<proteinExistence type="predicted"/>
<keyword evidence="3" id="KW-0472">Membrane</keyword>
<protein>
    <submittedName>
        <fullName evidence="4">Uncharacterized protein</fullName>
    </submittedName>
</protein>
<feature type="transmembrane region" description="Helical" evidence="3">
    <location>
        <begin position="168"/>
        <end position="189"/>
    </location>
</feature>
<feature type="coiled-coil region" evidence="1">
    <location>
        <begin position="27"/>
        <end position="61"/>
    </location>
</feature>
<evidence type="ECO:0000313" key="4">
    <source>
        <dbReference type="EMBL" id="KAF5336075.1"/>
    </source>
</evidence>
<keyword evidence="3" id="KW-1133">Transmembrane helix</keyword>
<keyword evidence="1" id="KW-0175">Coiled coil</keyword>
<dbReference type="EMBL" id="JAACJK010000059">
    <property type="protein sequence ID" value="KAF5336075.1"/>
    <property type="molecule type" value="Genomic_DNA"/>
</dbReference>
<reference evidence="4 5" key="1">
    <citation type="journal article" date="2020" name="ISME J.">
        <title>Uncovering the hidden diversity of litter-decomposition mechanisms in mushroom-forming fungi.</title>
        <authorList>
            <person name="Floudas D."/>
            <person name="Bentzer J."/>
            <person name="Ahren D."/>
            <person name="Johansson T."/>
            <person name="Persson P."/>
            <person name="Tunlid A."/>
        </authorList>
    </citation>
    <scope>NUCLEOTIDE SEQUENCE [LARGE SCALE GENOMIC DNA]</scope>
    <source>
        <strain evidence="4 5">CBS 175.51</strain>
    </source>
</reference>
<keyword evidence="3" id="KW-0812">Transmembrane</keyword>
<evidence type="ECO:0000256" key="3">
    <source>
        <dbReference type="SAM" id="Phobius"/>
    </source>
</evidence>
<evidence type="ECO:0000256" key="2">
    <source>
        <dbReference type="SAM" id="MobiDB-lite"/>
    </source>
</evidence>
<sequence length="208" mass="24017">MMPTPPRLAQQPVRPSSQVYDPSASVAARLECTLKKVSQQASQYEGEMKDLESKLSENLSNFRAIDSLLSEAFTGLQRNTKRADRAINHQVPNIHRDLRESTEVLEELADTLPTVRTQVKDINSMYDSGRQKAELLVKDLEWLNTGFYERWRLIIFTSSTPVSLRWKIIMRTLFVLSFILCSWFSWIALKGAYRAHSHRLVWGDRLMS</sequence>
<dbReference type="AlphaFoldDB" id="A0A8H5C6C6"/>
<evidence type="ECO:0000313" key="5">
    <source>
        <dbReference type="Proteomes" id="UP000541558"/>
    </source>
</evidence>
<feature type="region of interest" description="Disordered" evidence="2">
    <location>
        <begin position="1"/>
        <end position="20"/>
    </location>
</feature>
<evidence type="ECO:0000256" key="1">
    <source>
        <dbReference type="SAM" id="Coils"/>
    </source>
</evidence>
<gene>
    <name evidence="4" type="ORF">D9611_006431</name>
</gene>
<comment type="caution">
    <text evidence="4">The sequence shown here is derived from an EMBL/GenBank/DDBJ whole genome shotgun (WGS) entry which is preliminary data.</text>
</comment>
<dbReference type="Proteomes" id="UP000541558">
    <property type="component" value="Unassembled WGS sequence"/>
</dbReference>
<name>A0A8H5C6C6_9AGAR</name>
<accession>A0A8H5C6C6</accession>
<organism evidence="4 5">
    <name type="scientific">Ephemerocybe angulata</name>
    <dbReference type="NCBI Taxonomy" id="980116"/>
    <lineage>
        <taxon>Eukaryota</taxon>
        <taxon>Fungi</taxon>
        <taxon>Dikarya</taxon>
        <taxon>Basidiomycota</taxon>
        <taxon>Agaricomycotina</taxon>
        <taxon>Agaricomycetes</taxon>
        <taxon>Agaricomycetidae</taxon>
        <taxon>Agaricales</taxon>
        <taxon>Agaricineae</taxon>
        <taxon>Psathyrellaceae</taxon>
        <taxon>Ephemerocybe</taxon>
    </lineage>
</organism>
<dbReference type="OrthoDB" id="2788977at2759"/>
<keyword evidence="5" id="KW-1185">Reference proteome</keyword>